<gene>
    <name evidence="1" type="ORF">CYR34_03440</name>
</gene>
<keyword evidence="2" id="KW-1185">Reference proteome</keyword>
<accession>A0A2N5ERV1</accession>
<dbReference type="EMBL" id="PJZK01000002">
    <property type="protein sequence ID" value="PLR52575.1"/>
    <property type="molecule type" value="Genomic_DNA"/>
</dbReference>
<dbReference type="AlphaFoldDB" id="A0A2N5ERV1"/>
<organism evidence="1 2">
    <name type="scientific">Chimaeribacter arupi</name>
    <dbReference type="NCBI Taxonomy" id="2060066"/>
    <lineage>
        <taxon>Bacteria</taxon>
        <taxon>Pseudomonadati</taxon>
        <taxon>Pseudomonadota</taxon>
        <taxon>Gammaproteobacteria</taxon>
        <taxon>Enterobacterales</taxon>
        <taxon>Yersiniaceae</taxon>
        <taxon>Chimaeribacter</taxon>
    </lineage>
</organism>
<evidence type="ECO:0000313" key="2">
    <source>
        <dbReference type="Proteomes" id="UP000234626"/>
    </source>
</evidence>
<name>A0A2N5ERV1_9GAMM</name>
<comment type="caution">
    <text evidence="1">The sequence shown here is derived from an EMBL/GenBank/DDBJ whole genome shotgun (WGS) entry which is preliminary data.</text>
</comment>
<reference evidence="1 2" key="1">
    <citation type="submission" date="2017-12" db="EMBL/GenBank/DDBJ databases">
        <title>Characterization of six clinical isolates of Enterochimera gen. nov., a novel genus of the Yersiniaciae family and the three species Enterochimera arupensis sp. nov., Enterochimera coloradensis sp. nov, and Enterochimera californica sp. nov.</title>
        <authorList>
            <person name="Rossi A."/>
            <person name="Fisher M."/>
        </authorList>
    </citation>
    <scope>NUCLEOTIDE SEQUENCE [LARGE SCALE GENOMIC DNA]</scope>
    <source>
        <strain evidence="1 2">2016Iso1</strain>
    </source>
</reference>
<sequence>MVNDLPFRVLIWINKKPRRAALFARLFCFLFIPAGTRPAKKGGVARVNFVALPGATFNFSGE</sequence>
<protein>
    <submittedName>
        <fullName evidence="1">Uncharacterized protein</fullName>
    </submittedName>
</protein>
<dbReference type="RefSeq" id="WP_101828010.1">
    <property type="nucleotide sequence ID" value="NZ_CP119395.1"/>
</dbReference>
<dbReference type="Proteomes" id="UP000234626">
    <property type="component" value="Unassembled WGS sequence"/>
</dbReference>
<proteinExistence type="predicted"/>
<evidence type="ECO:0000313" key="1">
    <source>
        <dbReference type="EMBL" id="PLR52575.1"/>
    </source>
</evidence>